<reference evidence="2 3" key="2">
    <citation type="submission" date="2014-09" db="EMBL/GenBank/DDBJ databases">
        <authorList>
            <consortium name="NBRP consortium"/>
            <person name="Sawabe T."/>
            <person name="Meirelles P."/>
            <person name="Nakanishi M."/>
            <person name="Sayaka M."/>
            <person name="Hattori M."/>
            <person name="Ohkuma M."/>
        </authorList>
    </citation>
    <scope>NUCLEOTIDE SEQUENCE [LARGE SCALE GENOMIC DNA]</scope>
    <source>
        <strain evidence="2 3">JCM 19240</strain>
    </source>
</reference>
<gene>
    <name evidence="2" type="ORF">JCM19240_3373</name>
</gene>
<dbReference type="EMBL" id="BBMT01000006">
    <property type="protein sequence ID" value="GAL35003.1"/>
    <property type="molecule type" value="Genomic_DNA"/>
</dbReference>
<feature type="domain" description="GP-PDE" evidence="1">
    <location>
        <begin position="10"/>
        <end position="248"/>
    </location>
</feature>
<dbReference type="GO" id="GO:0006629">
    <property type="term" value="P:lipid metabolic process"/>
    <property type="evidence" value="ECO:0007669"/>
    <property type="project" value="InterPro"/>
</dbReference>
<proteinExistence type="predicted"/>
<dbReference type="AlphaFoldDB" id="A0A090T742"/>
<keyword evidence="2" id="KW-0378">Hydrolase</keyword>
<dbReference type="PROSITE" id="PS51704">
    <property type="entry name" value="GP_PDE"/>
    <property type="match status" value="1"/>
</dbReference>
<sequence length="259" mass="29263">MQMKMVKKSMKITAHRGVSSLAPENTLAAFEQAALLGLDWIEIDVQLSQDKVPVVIHDRTVNRCTNGRGRVADMSVQALKALDAGLWFGDAYEGESIPTLAETLLLAQKHDLTVNVELKHYEGDDIDLLCQQVKLVMTELGIAKEQVLFSSFSTQALTVMQRIMPTIRRGQLWQQIPDNALAILDELDAYSVHCDFHFLDERTARWIKSAGYQLYCYTPNHPLLVESFWEWGVDMMISDVPQDYQSQSTASKPQEFVDA</sequence>
<dbReference type="Proteomes" id="UP000029224">
    <property type="component" value="Unassembled WGS sequence"/>
</dbReference>
<comment type="caution">
    <text evidence="2">The sequence shown here is derived from an EMBL/GenBank/DDBJ whole genome shotgun (WGS) entry which is preliminary data.</text>
</comment>
<dbReference type="Pfam" id="PF03009">
    <property type="entry name" value="GDPD"/>
    <property type="match status" value="1"/>
</dbReference>
<dbReference type="Gene3D" id="3.20.20.190">
    <property type="entry name" value="Phosphatidylinositol (PI) phosphodiesterase"/>
    <property type="match status" value="1"/>
</dbReference>
<dbReference type="InterPro" id="IPR017946">
    <property type="entry name" value="PLC-like_Pdiesterase_TIM-brl"/>
</dbReference>
<keyword evidence="3" id="KW-1185">Reference proteome</keyword>
<evidence type="ECO:0000259" key="1">
    <source>
        <dbReference type="PROSITE" id="PS51704"/>
    </source>
</evidence>
<accession>A0A090T742</accession>
<organism evidence="2 3">
    <name type="scientific">Vibrio maritimus</name>
    <dbReference type="NCBI Taxonomy" id="990268"/>
    <lineage>
        <taxon>Bacteria</taxon>
        <taxon>Pseudomonadati</taxon>
        <taxon>Pseudomonadota</taxon>
        <taxon>Gammaproteobacteria</taxon>
        <taxon>Vibrionales</taxon>
        <taxon>Vibrionaceae</taxon>
        <taxon>Vibrio</taxon>
    </lineage>
</organism>
<name>A0A090T742_9VIBR</name>
<dbReference type="SUPFAM" id="SSF51695">
    <property type="entry name" value="PLC-like phosphodiesterases"/>
    <property type="match status" value="1"/>
</dbReference>
<dbReference type="EC" id="3.1.4.46" evidence="2"/>
<evidence type="ECO:0000313" key="2">
    <source>
        <dbReference type="EMBL" id="GAL35003.1"/>
    </source>
</evidence>
<dbReference type="GO" id="GO:0008889">
    <property type="term" value="F:glycerophosphodiester phosphodiesterase activity"/>
    <property type="evidence" value="ECO:0007669"/>
    <property type="project" value="UniProtKB-EC"/>
</dbReference>
<reference evidence="2 3" key="1">
    <citation type="submission" date="2014-09" db="EMBL/GenBank/DDBJ databases">
        <title>Vibrio maritimus JCM 19240. (C210) whole genome shotgun sequence.</title>
        <authorList>
            <person name="Sawabe T."/>
            <person name="Meirelles P."/>
            <person name="Nakanishi M."/>
            <person name="Sayaka M."/>
            <person name="Hattori M."/>
            <person name="Ohkuma M."/>
        </authorList>
    </citation>
    <scope>NUCLEOTIDE SEQUENCE [LARGE SCALE GENOMIC DNA]</scope>
    <source>
        <strain evidence="2 3">JCM 19240</strain>
    </source>
</reference>
<dbReference type="PANTHER" id="PTHR46211">
    <property type="entry name" value="GLYCEROPHOSPHORYL DIESTER PHOSPHODIESTERASE"/>
    <property type="match status" value="1"/>
</dbReference>
<dbReference type="InterPro" id="IPR030395">
    <property type="entry name" value="GP_PDE_dom"/>
</dbReference>
<dbReference type="PANTHER" id="PTHR46211:SF1">
    <property type="entry name" value="GLYCEROPHOSPHODIESTER PHOSPHODIESTERASE, CYTOPLASMIC"/>
    <property type="match status" value="1"/>
</dbReference>
<evidence type="ECO:0000313" key="3">
    <source>
        <dbReference type="Proteomes" id="UP000029224"/>
    </source>
</evidence>
<protein>
    <submittedName>
        <fullName evidence="2">Glycerophosphoryl diester phosphodiesterase</fullName>
        <ecNumber evidence="2">3.1.4.46</ecNumber>
    </submittedName>
</protein>
<dbReference type="CDD" id="cd08562">
    <property type="entry name" value="GDPD_EcUgpQ_like"/>
    <property type="match status" value="1"/>
</dbReference>